<gene>
    <name evidence="2" type="ORF">SAMN05216578_102284</name>
</gene>
<dbReference type="OrthoDB" id="7022844at2"/>
<sequence>MRAPDFLKAGLGHMQDRAVTYDKPQGERSMGMTVALANVLLAEKLREPLSEEDGWNFMELLKLVRSKQGEFKADNYEDRAAYAGLAGEAAFDERGPKAADQDCIFIEAAPPAGGRS</sequence>
<name>A0A1I6APC3_9GAMM</name>
<dbReference type="RefSeq" id="WP_090537416.1">
    <property type="nucleotide sequence ID" value="NZ_FOYD01000002.1"/>
</dbReference>
<dbReference type="EMBL" id="FOYD01000002">
    <property type="protein sequence ID" value="SFQ70496.1"/>
    <property type="molecule type" value="Genomic_DNA"/>
</dbReference>
<organism evidence="2 3">
    <name type="scientific">Halopseudomonas formosensis</name>
    <dbReference type="NCBI Taxonomy" id="1002526"/>
    <lineage>
        <taxon>Bacteria</taxon>
        <taxon>Pseudomonadati</taxon>
        <taxon>Pseudomonadota</taxon>
        <taxon>Gammaproteobacteria</taxon>
        <taxon>Pseudomonadales</taxon>
        <taxon>Pseudomonadaceae</taxon>
        <taxon>Halopseudomonas</taxon>
    </lineage>
</organism>
<dbReference type="STRING" id="1002526.SAMN05216578_102284"/>
<proteinExistence type="predicted"/>
<reference evidence="2 3" key="1">
    <citation type="submission" date="2016-10" db="EMBL/GenBank/DDBJ databases">
        <authorList>
            <person name="de Groot N.N."/>
        </authorList>
    </citation>
    <scope>NUCLEOTIDE SEQUENCE [LARGE SCALE GENOMIC DNA]</scope>
    <source>
        <strain evidence="2 3">JCM 18415</strain>
    </source>
</reference>
<protein>
    <recommendedName>
        <fullName evidence="1">DUF6378 domain-containing protein</fullName>
    </recommendedName>
</protein>
<dbReference type="AlphaFoldDB" id="A0A1I6APC3"/>
<dbReference type="Proteomes" id="UP000242815">
    <property type="component" value="Unassembled WGS sequence"/>
</dbReference>
<accession>A0A1I6APC3</accession>
<evidence type="ECO:0000259" key="1">
    <source>
        <dbReference type="Pfam" id="PF19905"/>
    </source>
</evidence>
<evidence type="ECO:0000313" key="3">
    <source>
        <dbReference type="Proteomes" id="UP000242815"/>
    </source>
</evidence>
<evidence type="ECO:0000313" key="2">
    <source>
        <dbReference type="EMBL" id="SFQ70496.1"/>
    </source>
</evidence>
<dbReference type="Pfam" id="PF19905">
    <property type="entry name" value="DUF6378"/>
    <property type="match status" value="1"/>
</dbReference>
<dbReference type="InterPro" id="IPR045958">
    <property type="entry name" value="DUF6378"/>
</dbReference>
<feature type="domain" description="DUF6378" evidence="1">
    <location>
        <begin position="29"/>
        <end position="89"/>
    </location>
</feature>